<protein>
    <submittedName>
        <fullName evidence="2">Uncharacterized protein</fullName>
    </submittedName>
</protein>
<dbReference type="SUPFAM" id="SSF82171">
    <property type="entry name" value="DPP6 N-terminal domain-like"/>
    <property type="match status" value="1"/>
</dbReference>
<accession>A0A452GLU5</accession>
<dbReference type="Proteomes" id="UP000291020">
    <property type="component" value="Unassembled WGS sequence"/>
</dbReference>
<dbReference type="GO" id="GO:0035869">
    <property type="term" value="C:ciliary transition zone"/>
    <property type="evidence" value="ECO:0007669"/>
    <property type="project" value="TreeGrafter"/>
</dbReference>
<feature type="compositionally biased region" description="Basic and acidic residues" evidence="1">
    <location>
        <begin position="2480"/>
        <end position="2489"/>
    </location>
</feature>
<sequence length="3269" mass="368302">MEIKLDVLVSTCIKHRKPWPRISWLGQEKEAIFLFDDKCISEINLLSGKTKKKIPRLQSLLKNVVVLATSRNGAWLAGIVTTGELFIWNKDQDYLKIVPAIEESNKVVTAAQECAMRLYLYVSGDGNKVLLITPTACIFLWESTECKNISSPKNPSPAGRWSQIVPEESVILPSSEDKETRMSADFIKNEILGDCCLCSFVFYSGECLMLTFLALRWHENSFKYISSLPYQIHWAQQACSLLTLVPVCVSVKSRGALLTAFSRDGLLLAVAVNQNDPKATQILFINTLNFVTVSGSLKGCSSKNHVVPSKFVRSYWVGDMSWTPDSLFLACMLKRGSLILLTCMGELLTLVTSGCSIEFGPAEFIPFHPLITYRPQQSVSQDSSHSLGSSASESDLMRQRFSVTSHSRLPYLIVSDGYMVTVLKFSDNLLPSGVMRSLLLDSAQRLEKIHQSLMTPKSKGKRLQLLSLASLKASLLKQHRNQNSTLSTIPKFLQEEETAELRKKAADLQDYEDESDDDKQFQNNSSTFCSQGPNSFFSRADQGRLEFASMFDTVHAKDDTDSKDDLSMELNSIQKNLLAAWGIGISKNVQEKDMLLNYTVGCITHLFNILQFIKSPLLTHDAFLNKSEKYKPWMHAILKHFQQCLTVLYWDVRDRQTVGHLVKLTSWTVKLMLIQHQDQLFSEYLLGCFCLLKMVAHSLNGKFIPCYEIMSASSDVNSAIELDSLIVPIFQVLDGSSAQKFHSLNSLLKIPPQAVKLGGKPDNRLMILWQLLYKQVLWYQTQLNRKISKDGKSLTEMKIKHEESIVAQLLGHIQAVLQSSGETLEQTWKLNSVIGEEQFLLGSYEESVDLWKRALQETKAKGEKRTPFLQTRYYLAILYCHLYHYNLTEAQGLSDHLVREILRRSQLSVRHIEDFSDAEYSQYELGMIRDVHPEAAMAVIQSMARFMAAYFSNHLLYILPPHKVDILPPLHINQDRFPRVVPLQHSLVTSAVRDQNLSSVWTAEYALDLLFVGGLIPETVWLAHKLGDWKMSVSIGVAYNLYCQSDGDFLRSEKMDLHLPLNLTPTQIFQEKLLSFLGQPVSFETSNEGTKYKQFTDPIEEEDSNVLFGSVQEILKAAVMADADILSETFQLLIDSAKDLTRKLCGLVPDGLYLPAPPLYCPQPASLSEKDCNDSPLKIERDYRQKVSGVLQRILLLFRAARCSCPVAQWYIVQLKWARKVMQKIRMKGTLPSLSSFPESLLHYSKFSTVFFRPASSGDHRFDDVSCKIIGCFRELCALCWMLHVRERLSDSCRHYQTARESVGNQKGCKKAEYDACIVEHCLSAVEWACRMLPFARFMNVEELVQDIILSLVGELPPIRKVAEILVKAFPNSEDVRVPLRDKYHALQQRLRHCIVRGSKSEEMMSVVIQATHKVRLKALKRVIRNIGPIEMSIWEPSEEETPDDEAHCYDRFSLGTSLSRSTLSDCGNPQVYSDAETADTLSEALLTEETRNQAPSPQRDTRPHTEEQTVSKKTAYKIKYLNWKAKHKEYSKILSNQHTLPVVGAWEFERDDDEYVKFLDLFLSYTLERDFNCSDPGIPFLTSFSELLREHELHSLLFDVHTTLKRRQGKTNSENVFRAGCCYAVTLASCDFKPASLCNEKQKHLENQMSVSVLQPADSSMCDSVNGLRKYMGKKGLFGLNHLAVYRAQDKKQEITITPITQTLSDNACSNIQTSVTCKYVYKTIHMNDVIPREELGLELKNKFSNIARLLEWMIRWSDRRLLCDTNKIESFQENCPMMHVKTSAAAILTSLWLLGQPYYDESQARITSFKSPDYQYLMNSASLPETRPKIQKECSMDTGCSPATEMPHAAQDVNAYDELRENALGISTKTKHSEKNEMNESHSVTHSTEEGVIGFDEEVGAFLQEDVDATSENEELFEEPFGVPKSPSISVSVKPVQQQKEEHISALDVESPWEEHMMKKLEGEKAKQNGMTEAVSSTIPHSFCLEMNADAPSNIEIFVCDDQPPFTGISSVPCNGPVCSKKQVVQEGEQISEPLNVSETVRQMLQDEMFKLVQLQQINFLNLMQMVGSSFASLPNTQHLLQQSQSIQLGGSQAFHTVRDSGADTSLPIQCADISPETQLPTKENAGKSNKKSSSHSQERNILNDQSSKESIHNYPDVNISLNLSESQSNGTGFIPASQDLLPSAPAKPLHLLSSSLDIQKTPKLIPVAKTLNYENGFPLLKLESDNLKPLNFYPLKVSQAFIGSLPQPRVVWDPSNYLQNPPLSCMLGDKTISTTHLNLNKYDPEIIRQVYEEKKRWAEAESKRPPKLLNLDQYEGEQNLAPLQHLRTNVSAEKPLSSQNASFYGTYQHSTGIPLLHLQLDPAPRFPPIIRPPVPASLIPVRPITEETNSRDTLQHTGISILHANLPPKNKFRPPKLIPIQNLIAFEQSRLCTSAPHDFIGQDHSGQIELLKANTEPSDARHTKNNTKRQKRRAAKQIKEKEDKKKASVTFRPDDSIISTDDIEKVFETEIQDQQAEPSCYLEDDFVISLDTVGEAITTTAGLHYMASTRKKPAETQDASTNTDPVLKSYQDIETGSEDIVSELSKNQTITSVPSTEHLASRVPQMLPPDMYLNFKLHTEVEERLLPSSLSDTAYNLIGHKYINVIDIEDSDLLKDLPTIVESTEEMVTTQQNENFEVPSSAKLHHMAASVTNAIPPNAFQGKVQERDVKSDAVRDNLTWNRLHEDVSIIHSTGLSAKIISKEHFYTKLQEMDIQLQALQNIAENMEKDFSNTKLIVKTIEDLGMAASPNLGADSLFSEGAGVIDEARYVSSVDFEDLMDEEEEGSRPEYSVTRYTALQAHSLSPATSSANLLSHIKSSSDIHINEDLGDSFIDNPLQITGLSGITDVIHDLVTESGISTSELGITKTQARNNSRIHDTAAGQSPKTERERKEIQAWMKRKRKKRLAEYLKKLDEQREREYNPFNLRNNTQFGVSAKEIKLSQKKKDEKDKALLSEHHNLRVSQALSLMNEMLSETVQLPASELRPLSKTMRSPQDFRKQHLTSARGRPGSRSLSASQAERRRTAAKSDFGQARSHSTPPQGLAQSGGTATVVLQKNISKGRIRNARHPVNSRHVAIRPEDQTSQVTLRGMLTDFNWRRTWLQGSASQRQGLSKGRPNLARQASDDQTLSTRNLRRPTPCAAAIQRGETGLDYESERDSISPWSVPDDIQRLLHDNYDSLLEVSVPHEEDCSPLSINDSVSESTGSILSKLDWNAVEAMVANMEEK</sequence>
<feature type="region of interest" description="Disordered" evidence="1">
    <location>
        <begin position="3023"/>
        <end position="3091"/>
    </location>
</feature>
<dbReference type="PANTHER" id="PTHR14492:SF4">
    <property type="entry name" value="CILIOGENESIS AND PLANAR POLARITY EFFECTOR 1"/>
    <property type="match status" value="1"/>
</dbReference>
<feature type="region of interest" description="Disordered" evidence="1">
    <location>
        <begin position="2456"/>
        <end position="2493"/>
    </location>
</feature>
<feature type="compositionally biased region" description="Polar residues" evidence="1">
    <location>
        <begin position="3077"/>
        <end position="3091"/>
    </location>
</feature>
<feature type="region of interest" description="Disordered" evidence="1">
    <location>
        <begin position="3149"/>
        <end position="3178"/>
    </location>
</feature>
<feature type="compositionally biased region" description="Basic and acidic residues" evidence="1">
    <location>
        <begin position="1500"/>
        <end position="1511"/>
    </location>
</feature>
<reference evidence="2" key="3">
    <citation type="submission" date="2025-09" db="UniProtKB">
        <authorList>
            <consortium name="Ensembl"/>
        </authorList>
    </citation>
    <scope>IDENTIFICATION</scope>
</reference>
<keyword evidence="3" id="KW-1185">Reference proteome</keyword>
<proteinExistence type="predicted"/>
<dbReference type="InterPro" id="IPR028236">
    <property type="entry name" value="CPLANE1"/>
</dbReference>
<feature type="region of interest" description="Disordered" evidence="1">
    <location>
        <begin position="1488"/>
        <end position="1512"/>
    </location>
</feature>
<dbReference type="Ensembl" id="ENSGAGT00000003150.1">
    <property type="protein sequence ID" value="ENSGAGP00000002752.1"/>
    <property type="gene ID" value="ENSGAGG00000002201.1"/>
</dbReference>
<organism evidence="2 3">
    <name type="scientific">Gopherus agassizii</name>
    <name type="common">Agassiz's desert tortoise</name>
    <dbReference type="NCBI Taxonomy" id="38772"/>
    <lineage>
        <taxon>Eukaryota</taxon>
        <taxon>Metazoa</taxon>
        <taxon>Chordata</taxon>
        <taxon>Craniata</taxon>
        <taxon>Vertebrata</taxon>
        <taxon>Euteleostomi</taxon>
        <taxon>Archelosauria</taxon>
        <taxon>Testudinata</taxon>
        <taxon>Testudines</taxon>
        <taxon>Cryptodira</taxon>
        <taxon>Durocryptodira</taxon>
        <taxon>Testudinoidea</taxon>
        <taxon>Testudinidae</taxon>
        <taxon>Gopherus</taxon>
    </lineage>
</organism>
<reference evidence="2" key="2">
    <citation type="submission" date="2025-08" db="UniProtKB">
        <authorList>
            <consortium name="Ensembl"/>
        </authorList>
    </citation>
    <scope>IDENTIFICATION</scope>
</reference>
<name>A0A452GLU5_9SAUR</name>
<feature type="region of interest" description="Disordered" evidence="1">
    <location>
        <begin position="2116"/>
        <end position="2154"/>
    </location>
</feature>
<evidence type="ECO:0000313" key="2">
    <source>
        <dbReference type="Ensembl" id="ENSGAGP00000002752.1"/>
    </source>
</evidence>
<feature type="region of interest" description="Disordered" evidence="1">
    <location>
        <begin position="504"/>
        <end position="525"/>
    </location>
</feature>
<reference evidence="3" key="1">
    <citation type="journal article" date="2017" name="PLoS ONE">
        <title>The Agassiz's desert tortoise genome provides a resource for the conservation of a threatened species.</title>
        <authorList>
            <person name="Tollis M."/>
            <person name="DeNardo D.F."/>
            <person name="Cornelius J.A."/>
            <person name="Dolby G.A."/>
            <person name="Edwards T."/>
            <person name="Henen B.T."/>
            <person name="Karl A.E."/>
            <person name="Murphy R.W."/>
            <person name="Kusumi K."/>
        </authorList>
    </citation>
    <scope>NUCLEOTIDE SEQUENCE [LARGE SCALE GENOMIC DNA]</scope>
</reference>
<feature type="compositionally biased region" description="Basic residues" evidence="1">
    <location>
        <begin position="2466"/>
        <end position="2479"/>
    </location>
</feature>
<dbReference type="PANTHER" id="PTHR14492">
    <property type="entry name" value="JBTS17"/>
    <property type="match status" value="1"/>
</dbReference>
<dbReference type="Pfam" id="PF15392">
    <property type="entry name" value="Joubert"/>
    <property type="match status" value="1"/>
</dbReference>
<dbReference type="GO" id="GO:0060271">
    <property type="term" value="P:cilium assembly"/>
    <property type="evidence" value="ECO:0007669"/>
    <property type="project" value="TreeGrafter"/>
</dbReference>
<evidence type="ECO:0000313" key="3">
    <source>
        <dbReference type="Proteomes" id="UP000291020"/>
    </source>
</evidence>
<evidence type="ECO:0000256" key="1">
    <source>
        <dbReference type="SAM" id="MobiDB-lite"/>
    </source>
</evidence>